<reference evidence="1" key="1">
    <citation type="journal article" date="2015" name="Nature">
        <title>Complex archaea that bridge the gap between prokaryotes and eukaryotes.</title>
        <authorList>
            <person name="Spang A."/>
            <person name="Saw J.H."/>
            <person name="Jorgensen S.L."/>
            <person name="Zaremba-Niedzwiedzka K."/>
            <person name="Martijn J."/>
            <person name="Lind A.E."/>
            <person name="van Eijk R."/>
            <person name="Schleper C."/>
            <person name="Guy L."/>
            <person name="Ettema T.J."/>
        </authorList>
    </citation>
    <scope>NUCLEOTIDE SEQUENCE</scope>
</reference>
<proteinExistence type="predicted"/>
<sequence>MIRNIFISKYGILLASQSFANCQSIDTNKDLLSNFFTAIQKFSIVVTGNSINYLDFEKLLVYLYEDPNDKSLLYILFTW</sequence>
<feature type="non-terminal residue" evidence="1">
    <location>
        <position position="79"/>
    </location>
</feature>
<dbReference type="AlphaFoldDB" id="A0A0F8VYI5"/>
<gene>
    <name evidence="1" type="ORF">LCGC14_3135440</name>
</gene>
<dbReference type="EMBL" id="LAZR01068565">
    <property type="protein sequence ID" value="KKK49402.1"/>
    <property type="molecule type" value="Genomic_DNA"/>
</dbReference>
<comment type="caution">
    <text evidence="1">The sequence shown here is derived from an EMBL/GenBank/DDBJ whole genome shotgun (WGS) entry which is preliminary data.</text>
</comment>
<evidence type="ECO:0000313" key="1">
    <source>
        <dbReference type="EMBL" id="KKK49402.1"/>
    </source>
</evidence>
<protein>
    <submittedName>
        <fullName evidence="1">Uncharacterized protein</fullName>
    </submittedName>
</protein>
<name>A0A0F8VYI5_9ZZZZ</name>
<organism evidence="1">
    <name type="scientific">marine sediment metagenome</name>
    <dbReference type="NCBI Taxonomy" id="412755"/>
    <lineage>
        <taxon>unclassified sequences</taxon>
        <taxon>metagenomes</taxon>
        <taxon>ecological metagenomes</taxon>
    </lineage>
</organism>
<accession>A0A0F8VYI5</accession>